<evidence type="ECO:0000256" key="1">
    <source>
        <dbReference type="SAM" id="MobiDB-lite"/>
    </source>
</evidence>
<organism evidence="2 3">
    <name type="scientific">Vespula maculifrons</name>
    <name type="common">Eastern yellow jacket</name>
    <name type="synonym">Wasp</name>
    <dbReference type="NCBI Taxonomy" id="7453"/>
    <lineage>
        <taxon>Eukaryota</taxon>
        <taxon>Metazoa</taxon>
        <taxon>Ecdysozoa</taxon>
        <taxon>Arthropoda</taxon>
        <taxon>Hexapoda</taxon>
        <taxon>Insecta</taxon>
        <taxon>Pterygota</taxon>
        <taxon>Neoptera</taxon>
        <taxon>Endopterygota</taxon>
        <taxon>Hymenoptera</taxon>
        <taxon>Apocrita</taxon>
        <taxon>Aculeata</taxon>
        <taxon>Vespoidea</taxon>
        <taxon>Vespidae</taxon>
        <taxon>Vespinae</taxon>
        <taxon>Vespula</taxon>
    </lineage>
</organism>
<gene>
    <name evidence="2" type="ORF">V1477_005268</name>
</gene>
<dbReference type="AlphaFoldDB" id="A0ABD2CRU4"/>
<name>A0ABD2CRU4_VESMC</name>
<reference evidence="2 3" key="1">
    <citation type="journal article" date="2024" name="Ann. Entomol. Soc. Am.">
        <title>Genomic analyses of the southern and eastern yellowjacket wasps (Hymenoptera: Vespidae) reveal evolutionary signatures of social life.</title>
        <authorList>
            <person name="Catto M.A."/>
            <person name="Caine P.B."/>
            <person name="Orr S.E."/>
            <person name="Hunt B.G."/>
            <person name="Goodisman M.A.D."/>
        </authorList>
    </citation>
    <scope>NUCLEOTIDE SEQUENCE [LARGE SCALE GENOMIC DNA]</scope>
    <source>
        <strain evidence="2">232</strain>
        <tissue evidence="2">Head and thorax</tissue>
    </source>
</reference>
<accession>A0ABD2CRU4</accession>
<evidence type="ECO:0000313" key="2">
    <source>
        <dbReference type="EMBL" id="KAL2746898.1"/>
    </source>
</evidence>
<sequence>MKKGKLSKNFTISRTREKRKEKNKREIKGCKVSSTLVDFKKSIDVFQRITRKWYPHLNIYMYRASTLTSVLHSIRDYRVPSAFAEDHKEE</sequence>
<evidence type="ECO:0000313" key="3">
    <source>
        <dbReference type="Proteomes" id="UP001607303"/>
    </source>
</evidence>
<feature type="region of interest" description="Disordered" evidence="1">
    <location>
        <begin position="1"/>
        <end position="26"/>
    </location>
</feature>
<keyword evidence="3" id="KW-1185">Reference proteome</keyword>
<comment type="caution">
    <text evidence="2">The sequence shown here is derived from an EMBL/GenBank/DDBJ whole genome shotgun (WGS) entry which is preliminary data.</text>
</comment>
<dbReference type="Proteomes" id="UP001607303">
    <property type="component" value="Unassembled WGS sequence"/>
</dbReference>
<feature type="compositionally biased region" description="Basic and acidic residues" evidence="1">
    <location>
        <begin position="14"/>
        <end position="26"/>
    </location>
</feature>
<dbReference type="EMBL" id="JAYRBN010000037">
    <property type="protein sequence ID" value="KAL2746898.1"/>
    <property type="molecule type" value="Genomic_DNA"/>
</dbReference>
<protein>
    <submittedName>
        <fullName evidence="2">Uncharacterized protein</fullName>
    </submittedName>
</protein>
<proteinExistence type="predicted"/>